<name>A0A7C9LIF8_9GAMM</name>
<dbReference type="CDD" id="cd01949">
    <property type="entry name" value="GGDEF"/>
    <property type="match status" value="1"/>
</dbReference>
<dbReference type="Pfam" id="PF00990">
    <property type="entry name" value="GGDEF"/>
    <property type="match status" value="1"/>
</dbReference>
<accession>A0A7C9LIF8</accession>
<dbReference type="Gene3D" id="2.60.40.10">
    <property type="entry name" value="Immunoglobulins"/>
    <property type="match status" value="1"/>
</dbReference>
<evidence type="ECO:0000256" key="2">
    <source>
        <dbReference type="ARBA" id="ARBA00012528"/>
    </source>
</evidence>
<evidence type="ECO:0000256" key="1">
    <source>
        <dbReference type="ARBA" id="ARBA00001946"/>
    </source>
</evidence>
<dbReference type="SUPFAM" id="SSF55073">
    <property type="entry name" value="Nucleotide cyclase"/>
    <property type="match status" value="1"/>
</dbReference>
<feature type="region of interest" description="Disordered" evidence="3">
    <location>
        <begin position="580"/>
        <end position="605"/>
    </location>
</feature>
<dbReference type="PROSITE" id="PS50887">
    <property type="entry name" value="GGDEF"/>
    <property type="match status" value="1"/>
</dbReference>
<feature type="signal peptide" evidence="5">
    <location>
        <begin position="1"/>
        <end position="19"/>
    </location>
</feature>
<dbReference type="InterPro" id="IPR011123">
    <property type="entry name" value="Y_Y_Y"/>
</dbReference>
<dbReference type="PANTHER" id="PTHR45138:SF24">
    <property type="entry name" value="DIGUANYLATE CYCLASE DGCC-RELATED"/>
    <property type="match status" value="1"/>
</dbReference>
<dbReference type="InterPro" id="IPR000160">
    <property type="entry name" value="GGDEF_dom"/>
</dbReference>
<reference evidence="7 8" key="1">
    <citation type="submission" date="2019-12" db="EMBL/GenBank/DDBJ databases">
        <authorList>
            <person name="Xu J."/>
        </authorList>
    </citation>
    <scope>NUCLEOTIDE SEQUENCE [LARGE SCALE GENOMIC DNA]</scope>
    <source>
        <strain evidence="7 8">HX-5-24</strain>
    </source>
</reference>
<keyword evidence="8" id="KW-1185">Reference proteome</keyword>
<dbReference type="InterPro" id="IPR011110">
    <property type="entry name" value="Reg_prop"/>
</dbReference>
<feature type="domain" description="GGDEF" evidence="6">
    <location>
        <begin position="854"/>
        <end position="983"/>
    </location>
</feature>
<dbReference type="GO" id="GO:0043709">
    <property type="term" value="P:cell adhesion involved in single-species biofilm formation"/>
    <property type="evidence" value="ECO:0007669"/>
    <property type="project" value="TreeGrafter"/>
</dbReference>
<dbReference type="PANTHER" id="PTHR45138">
    <property type="entry name" value="REGULATORY COMPONENTS OF SENSORY TRANSDUCTION SYSTEM"/>
    <property type="match status" value="1"/>
</dbReference>
<dbReference type="Gene3D" id="3.30.70.270">
    <property type="match status" value="1"/>
</dbReference>
<dbReference type="GO" id="GO:0005886">
    <property type="term" value="C:plasma membrane"/>
    <property type="evidence" value="ECO:0007669"/>
    <property type="project" value="TreeGrafter"/>
</dbReference>
<evidence type="ECO:0000313" key="8">
    <source>
        <dbReference type="Proteomes" id="UP000479692"/>
    </source>
</evidence>
<dbReference type="FunFam" id="3.30.70.270:FF:000001">
    <property type="entry name" value="Diguanylate cyclase domain protein"/>
    <property type="match status" value="1"/>
</dbReference>
<dbReference type="EC" id="2.7.7.65" evidence="2"/>
<keyword evidence="5" id="KW-0732">Signal</keyword>
<proteinExistence type="predicted"/>
<dbReference type="Pfam" id="PF07494">
    <property type="entry name" value="Reg_prop"/>
    <property type="match status" value="4"/>
</dbReference>
<evidence type="ECO:0000256" key="4">
    <source>
        <dbReference type="SAM" id="Phobius"/>
    </source>
</evidence>
<dbReference type="RefSeq" id="WP_156642289.1">
    <property type="nucleotide sequence ID" value="NZ_WOXT01000003.1"/>
</dbReference>
<dbReference type="Pfam" id="PF07495">
    <property type="entry name" value="Y_Y_Y"/>
    <property type="match status" value="1"/>
</dbReference>
<dbReference type="EMBL" id="WOXT01000003">
    <property type="protein sequence ID" value="MUV14860.1"/>
    <property type="molecule type" value="Genomic_DNA"/>
</dbReference>
<dbReference type="NCBIfam" id="TIGR00254">
    <property type="entry name" value="GGDEF"/>
    <property type="match status" value="1"/>
</dbReference>
<gene>
    <name evidence="7" type="ORF">GN331_11655</name>
</gene>
<dbReference type="SMART" id="SM00267">
    <property type="entry name" value="GGDEF"/>
    <property type="match status" value="1"/>
</dbReference>
<dbReference type="GO" id="GO:1902201">
    <property type="term" value="P:negative regulation of bacterial-type flagellum-dependent cell motility"/>
    <property type="evidence" value="ECO:0007669"/>
    <property type="project" value="TreeGrafter"/>
</dbReference>
<feature type="transmembrane region" description="Helical" evidence="4">
    <location>
        <begin position="749"/>
        <end position="767"/>
    </location>
</feature>
<dbReference type="InterPro" id="IPR015943">
    <property type="entry name" value="WD40/YVTN_repeat-like_dom_sf"/>
</dbReference>
<keyword evidence="4" id="KW-0472">Membrane</keyword>
<feature type="chain" id="PRO_5028878321" description="diguanylate cyclase" evidence="5">
    <location>
        <begin position="20"/>
        <end position="983"/>
    </location>
</feature>
<dbReference type="SUPFAM" id="SSF63829">
    <property type="entry name" value="Calcium-dependent phosphotriesterase"/>
    <property type="match status" value="3"/>
</dbReference>
<evidence type="ECO:0000256" key="5">
    <source>
        <dbReference type="SAM" id="SignalP"/>
    </source>
</evidence>
<sequence>MRRFLALLALCILAAGAHAAGKPVNAYFRETWTTREGLPHNQVNAIAQTPDGYLWFGTWEGLVRYNGLEFHVIDRRNTPALRDNGIRSIRVAPDGALVIGTSRGGVSVLRKGAWRTYGKRDGLAQDEVMDAVLDAKGRLWVATESAGMTRIDADGRAHQYNQATGLPTNITFGLVRDRDDTVWLSSAAGVVRFVGDKAPVVYNEDDGLPDAPIFHLEQMADGTLYAGTERGAYRRVGERFELVSTTLPADGVPSLVRDNAGDLWVGTINHGLLRLGADGTLDNLSSQKGLPNNRVAALFVDREGSLWAGTNAGLLRLRDAPFTTFNTEQGLSDDYVRAIVQGRDRSIWIGTSRGLNRWKDGKVVDVLTSADGLPGDSILSLLAENDDSLWVGTYVGGLLRLRDRKVVEHYDTASGLPGSNQIRALAHGLDGSLWIGTSRGLVQMKDGKFRLFGSAAGLPRDFVLALHVARDGAVWVGTANGAARVVDERVEPIDLHRMNDAQDVFDFHEDGDGTVWIATDRGLVRYRNGQVASIGLAQGLPIDTLFQVVDDQAGSLWLTSNRGVLRVARRDAEAVLAGKQRTVNPDQFGEPDGLASSQANGGSGPAAIRDAQGRLWVATARGAAMVDPTVLHSYRRQLAPVVIEQVIADDRELPAQAKLVLPPGTRKLEFHYAGLSFQMPRLLRYRYRLEGVDAGWNERGNQRVAQYTNLGPGKYRFLVSSSAPGLGQGWNPDATALEIEIQPQVWQNAWFMAACMAAIALLVFFYIRWRTRSLRVRAIELERVVEERTRDLREQTSRLLVADEEKTRLLHQLQDKSEAFERQAREDALTGLQNRRSLDEGLARAYEAAVRTQQPLSFALLDIDNFKRINDEYSHAAGDEALREVARVLLESLNHDALLARWGGEEFAVLFPATTLDQARARCETARAAIEALNCDAFAPGWRMTLSGGVCDRTGFAHHERLVRRADQLLYEAKRAGRNRIVG</sequence>
<comment type="cofactor">
    <cofactor evidence="1">
        <name>Mg(2+)</name>
        <dbReference type="ChEBI" id="CHEBI:18420"/>
    </cofactor>
</comment>
<dbReference type="Proteomes" id="UP000479692">
    <property type="component" value="Unassembled WGS sequence"/>
</dbReference>
<dbReference type="AlphaFoldDB" id="A0A7C9LIF8"/>
<evidence type="ECO:0000256" key="3">
    <source>
        <dbReference type="SAM" id="MobiDB-lite"/>
    </source>
</evidence>
<dbReference type="Gene3D" id="2.130.10.10">
    <property type="entry name" value="YVTN repeat-like/Quinoprotein amine dehydrogenase"/>
    <property type="match status" value="4"/>
</dbReference>
<dbReference type="GO" id="GO:0052621">
    <property type="term" value="F:diguanylate cyclase activity"/>
    <property type="evidence" value="ECO:0007669"/>
    <property type="project" value="UniProtKB-EC"/>
</dbReference>
<keyword evidence="4" id="KW-1133">Transmembrane helix</keyword>
<evidence type="ECO:0000259" key="6">
    <source>
        <dbReference type="PROSITE" id="PS50887"/>
    </source>
</evidence>
<evidence type="ECO:0000313" key="7">
    <source>
        <dbReference type="EMBL" id="MUV14860.1"/>
    </source>
</evidence>
<organism evidence="7 8">
    <name type="scientific">Noviluteimonas gilva</name>
    <dbReference type="NCBI Taxonomy" id="2682097"/>
    <lineage>
        <taxon>Bacteria</taxon>
        <taxon>Pseudomonadati</taxon>
        <taxon>Pseudomonadota</taxon>
        <taxon>Gammaproteobacteria</taxon>
        <taxon>Lysobacterales</taxon>
        <taxon>Lysobacteraceae</taxon>
        <taxon>Noviluteimonas</taxon>
    </lineage>
</organism>
<dbReference type="InterPro" id="IPR050469">
    <property type="entry name" value="Diguanylate_Cyclase"/>
</dbReference>
<comment type="caution">
    <text evidence="7">The sequence shown here is derived from an EMBL/GenBank/DDBJ whole genome shotgun (WGS) entry which is preliminary data.</text>
</comment>
<dbReference type="InterPro" id="IPR013783">
    <property type="entry name" value="Ig-like_fold"/>
</dbReference>
<dbReference type="InterPro" id="IPR029787">
    <property type="entry name" value="Nucleotide_cyclase"/>
</dbReference>
<keyword evidence="4" id="KW-0812">Transmembrane</keyword>
<protein>
    <recommendedName>
        <fullName evidence="2">diguanylate cyclase</fullName>
        <ecNumber evidence="2">2.7.7.65</ecNumber>
    </recommendedName>
</protein>
<dbReference type="InterPro" id="IPR043128">
    <property type="entry name" value="Rev_trsase/Diguanyl_cyclase"/>
</dbReference>